<organism evidence="1 2">
    <name type="scientific">Datura stramonium</name>
    <name type="common">Jimsonweed</name>
    <name type="synonym">Common thornapple</name>
    <dbReference type="NCBI Taxonomy" id="4076"/>
    <lineage>
        <taxon>Eukaryota</taxon>
        <taxon>Viridiplantae</taxon>
        <taxon>Streptophyta</taxon>
        <taxon>Embryophyta</taxon>
        <taxon>Tracheophyta</taxon>
        <taxon>Spermatophyta</taxon>
        <taxon>Magnoliopsida</taxon>
        <taxon>eudicotyledons</taxon>
        <taxon>Gunneridae</taxon>
        <taxon>Pentapetalae</taxon>
        <taxon>asterids</taxon>
        <taxon>lamiids</taxon>
        <taxon>Solanales</taxon>
        <taxon>Solanaceae</taxon>
        <taxon>Solanoideae</taxon>
        <taxon>Datureae</taxon>
        <taxon>Datura</taxon>
    </lineage>
</organism>
<name>A0ABS8VJM9_DATST</name>
<dbReference type="EMBL" id="JACEIK010005223">
    <property type="protein sequence ID" value="MCE0481008.1"/>
    <property type="molecule type" value="Genomic_DNA"/>
</dbReference>
<accession>A0ABS8VJM9</accession>
<gene>
    <name evidence="1" type="ORF">HAX54_038363</name>
</gene>
<keyword evidence="2" id="KW-1185">Reference proteome</keyword>
<reference evidence="1 2" key="1">
    <citation type="journal article" date="2021" name="BMC Genomics">
        <title>Datura genome reveals duplications of psychoactive alkaloid biosynthetic genes and high mutation rate following tissue culture.</title>
        <authorList>
            <person name="Rajewski A."/>
            <person name="Carter-House D."/>
            <person name="Stajich J."/>
            <person name="Litt A."/>
        </authorList>
    </citation>
    <scope>NUCLEOTIDE SEQUENCE [LARGE SCALE GENOMIC DNA]</scope>
    <source>
        <strain evidence="1">AR-01</strain>
    </source>
</reference>
<dbReference type="Proteomes" id="UP000823775">
    <property type="component" value="Unassembled WGS sequence"/>
</dbReference>
<comment type="caution">
    <text evidence="1">The sequence shown here is derived from an EMBL/GenBank/DDBJ whole genome shotgun (WGS) entry which is preliminary data.</text>
</comment>
<feature type="non-terminal residue" evidence="1">
    <location>
        <position position="117"/>
    </location>
</feature>
<sequence>MQEYVKIVGQEEYIRAPHPENVKQKAWRYLSYHARLGSFARRWCIYVCAVVHDESCTMPAECDGHWRHAHAGRVRWTLEARPCRPSAMDVGGTPMPAECEGRWRHAHAGRVRGTLEA</sequence>
<proteinExistence type="predicted"/>
<protein>
    <submittedName>
        <fullName evidence="1">Uncharacterized protein</fullName>
    </submittedName>
</protein>
<evidence type="ECO:0000313" key="2">
    <source>
        <dbReference type="Proteomes" id="UP000823775"/>
    </source>
</evidence>
<evidence type="ECO:0000313" key="1">
    <source>
        <dbReference type="EMBL" id="MCE0481008.1"/>
    </source>
</evidence>